<gene>
    <name evidence="1" type="ORF">FOZ62_015809</name>
</gene>
<evidence type="ECO:0000313" key="2">
    <source>
        <dbReference type="Proteomes" id="UP000574390"/>
    </source>
</evidence>
<dbReference type="EMBL" id="JABANM010006901">
    <property type="protein sequence ID" value="KAF4745184.1"/>
    <property type="molecule type" value="Genomic_DNA"/>
</dbReference>
<evidence type="ECO:0000313" key="1">
    <source>
        <dbReference type="EMBL" id="KAF4745184.1"/>
    </source>
</evidence>
<dbReference type="AlphaFoldDB" id="A0A7J6TIR0"/>
<dbReference type="Proteomes" id="UP000574390">
    <property type="component" value="Unassembled WGS sequence"/>
</dbReference>
<protein>
    <submittedName>
        <fullName evidence="1">Uncharacterized protein</fullName>
    </submittedName>
</protein>
<name>A0A7J6TIR0_PEROL</name>
<organism evidence="1 2">
    <name type="scientific">Perkinsus olseni</name>
    <name type="common">Perkinsus atlanticus</name>
    <dbReference type="NCBI Taxonomy" id="32597"/>
    <lineage>
        <taxon>Eukaryota</taxon>
        <taxon>Sar</taxon>
        <taxon>Alveolata</taxon>
        <taxon>Perkinsozoa</taxon>
        <taxon>Perkinsea</taxon>
        <taxon>Perkinsida</taxon>
        <taxon>Perkinsidae</taxon>
        <taxon>Perkinsus</taxon>
    </lineage>
</organism>
<accession>A0A7J6TIR0</accession>
<feature type="non-terminal residue" evidence="1">
    <location>
        <position position="125"/>
    </location>
</feature>
<proteinExistence type="predicted"/>
<reference evidence="1 2" key="1">
    <citation type="submission" date="2020-04" db="EMBL/GenBank/DDBJ databases">
        <title>Perkinsus olseni comparative genomics.</title>
        <authorList>
            <person name="Bogema D.R."/>
        </authorList>
    </citation>
    <scope>NUCLEOTIDE SEQUENCE [LARGE SCALE GENOMIC DNA]</scope>
    <source>
        <strain evidence="1">ATCC PRA-205</strain>
    </source>
</reference>
<comment type="caution">
    <text evidence="1">The sequence shown here is derived from an EMBL/GenBank/DDBJ whole genome shotgun (WGS) entry which is preliminary data.</text>
</comment>
<sequence>MYEFSIYQVCAAGAGTSIYKAVIDIKLLEFYSVSQQVCFDIFWHEASGVGPPLRVTEIVGVIILPLTLICCKTYNSSAEIDVQTILYEEGSAEDEVVLRLTCVDNHKSTPATRTYPYVSGQGDLK</sequence>